<name>A0A0F9SYN2_9ZZZZ</name>
<accession>A0A0F9SYN2</accession>
<protein>
    <submittedName>
        <fullName evidence="1">Uncharacterized protein</fullName>
    </submittedName>
</protein>
<dbReference type="HAMAP" id="MF_00048">
    <property type="entry name" value="UPF0102"/>
    <property type="match status" value="1"/>
</dbReference>
<dbReference type="AlphaFoldDB" id="A0A0F9SYN2"/>
<dbReference type="EMBL" id="LAZR01001612">
    <property type="protein sequence ID" value="KKN41991.1"/>
    <property type="molecule type" value="Genomic_DNA"/>
</dbReference>
<organism evidence="1">
    <name type="scientific">marine sediment metagenome</name>
    <dbReference type="NCBI Taxonomy" id="412755"/>
    <lineage>
        <taxon>unclassified sequences</taxon>
        <taxon>metagenomes</taxon>
        <taxon>ecological metagenomes</taxon>
    </lineage>
</organism>
<dbReference type="InterPro" id="IPR011856">
    <property type="entry name" value="tRNA_endonuc-like_dom_sf"/>
</dbReference>
<dbReference type="PANTHER" id="PTHR34039:SF1">
    <property type="entry name" value="UPF0102 PROTEIN YRAN"/>
    <property type="match status" value="1"/>
</dbReference>
<dbReference type="SUPFAM" id="SSF52980">
    <property type="entry name" value="Restriction endonuclease-like"/>
    <property type="match status" value="1"/>
</dbReference>
<evidence type="ECO:0000313" key="1">
    <source>
        <dbReference type="EMBL" id="KKN41991.1"/>
    </source>
</evidence>
<dbReference type="GO" id="GO:0003676">
    <property type="term" value="F:nucleic acid binding"/>
    <property type="evidence" value="ECO:0007669"/>
    <property type="project" value="InterPro"/>
</dbReference>
<dbReference type="Gene3D" id="3.40.1350.10">
    <property type="match status" value="1"/>
</dbReference>
<dbReference type="NCBIfam" id="TIGR00252">
    <property type="entry name" value="YraN family protein"/>
    <property type="match status" value="1"/>
</dbReference>
<reference evidence="1" key="1">
    <citation type="journal article" date="2015" name="Nature">
        <title>Complex archaea that bridge the gap between prokaryotes and eukaryotes.</title>
        <authorList>
            <person name="Spang A."/>
            <person name="Saw J.H."/>
            <person name="Jorgensen S.L."/>
            <person name="Zaremba-Niedzwiedzka K."/>
            <person name="Martijn J."/>
            <person name="Lind A.E."/>
            <person name="van Eijk R."/>
            <person name="Schleper C."/>
            <person name="Guy L."/>
            <person name="Ettema T.J."/>
        </authorList>
    </citation>
    <scope>NUCLEOTIDE SEQUENCE</scope>
</reference>
<dbReference type="NCBIfam" id="NF009150">
    <property type="entry name" value="PRK12497.1-3"/>
    <property type="match status" value="1"/>
</dbReference>
<dbReference type="Pfam" id="PF02021">
    <property type="entry name" value="UPF0102"/>
    <property type="match status" value="1"/>
</dbReference>
<dbReference type="InterPro" id="IPR011335">
    <property type="entry name" value="Restrct_endonuc-II-like"/>
</dbReference>
<dbReference type="InterPro" id="IPR003509">
    <property type="entry name" value="UPF0102_YraN-like"/>
</dbReference>
<gene>
    <name evidence="1" type="ORF">LCGC14_0717950</name>
</gene>
<comment type="caution">
    <text evidence="1">The sequence shown here is derived from an EMBL/GenBank/DDBJ whole genome shotgun (WGS) entry which is preliminary data.</text>
</comment>
<sequence length="143" mass="16285">MTSPHRHRLTEILPRPRTNNAMEGRKAIGTHFEGVAERYLKAQGVDIRERNVYNRGGEIDLIGLDSDVLVFFEVRYRGSGSLVDPAGSISYPKRQRLLKAASFYLHRHNLWDALSRIDVVAISPGTVKKYRVQWIKNAIQADV</sequence>
<dbReference type="PANTHER" id="PTHR34039">
    <property type="entry name" value="UPF0102 PROTEIN YRAN"/>
    <property type="match status" value="1"/>
</dbReference>
<proteinExistence type="inferred from homology"/>